<dbReference type="HOGENOM" id="CLU_160147_0_0_1"/>
<feature type="domain" description="AP complex mu/sigma subunit" evidence="6">
    <location>
        <begin position="1"/>
        <end position="130"/>
    </location>
</feature>
<sequence length="138" mass="15720">MIKGIFIFNTDYETILTRIYCKSISIKSIISVLKSNNDSNFIDLNSNIIVYKQYDDSIICFVANEENEMHILALITVLMNTIERMLGSLNHKSLIYHFKDTYAIVDNFVLNGVVIGLNPADILSSLEHTQSIIDQNNQ</sequence>
<protein>
    <recommendedName>
        <fullName evidence="6">AP complex mu/sigma subunit domain-containing protein</fullName>
    </recommendedName>
</protein>
<dbReference type="VEuPathDB" id="MicrosporidiaDB:VICG_01504"/>
<gene>
    <name evidence="7" type="ORF">VICG_01504</name>
</gene>
<dbReference type="AlphaFoldDB" id="L2GL79"/>
<dbReference type="GO" id="GO:0012505">
    <property type="term" value="C:endomembrane system"/>
    <property type="evidence" value="ECO:0007669"/>
    <property type="project" value="UniProtKB-SubCell"/>
</dbReference>
<comment type="subcellular location">
    <subcellularLocation>
        <location evidence="1">Endomembrane system</location>
    </subcellularLocation>
</comment>
<dbReference type="GeneID" id="19882215"/>
<evidence type="ECO:0000259" key="6">
    <source>
        <dbReference type="Pfam" id="PF01217"/>
    </source>
</evidence>
<organism evidence="7 8">
    <name type="scientific">Vittaforma corneae (strain ATCC 50505)</name>
    <name type="common">Microsporidian parasite</name>
    <name type="synonym">Nosema corneum</name>
    <dbReference type="NCBI Taxonomy" id="993615"/>
    <lineage>
        <taxon>Eukaryota</taxon>
        <taxon>Fungi</taxon>
        <taxon>Fungi incertae sedis</taxon>
        <taxon>Microsporidia</taxon>
        <taxon>Nosematidae</taxon>
        <taxon>Vittaforma</taxon>
    </lineage>
</organism>
<dbReference type="InterPro" id="IPR011012">
    <property type="entry name" value="Longin-like_dom_sf"/>
</dbReference>
<evidence type="ECO:0000256" key="5">
    <source>
        <dbReference type="ARBA" id="ARBA00023136"/>
    </source>
</evidence>
<proteinExistence type="inferred from homology"/>
<evidence type="ECO:0000256" key="4">
    <source>
        <dbReference type="ARBA" id="ARBA00022927"/>
    </source>
</evidence>
<keyword evidence="3" id="KW-0813">Transport</keyword>
<evidence type="ECO:0000313" key="8">
    <source>
        <dbReference type="Proteomes" id="UP000011082"/>
    </source>
</evidence>
<dbReference type="SUPFAM" id="SSF64356">
    <property type="entry name" value="SNARE-like"/>
    <property type="match status" value="1"/>
</dbReference>
<accession>L2GL79</accession>
<evidence type="ECO:0000256" key="3">
    <source>
        <dbReference type="ARBA" id="ARBA00022448"/>
    </source>
</evidence>
<dbReference type="GO" id="GO:0015031">
    <property type="term" value="P:protein transport"/>
    <property type="evidence" value="ECO:0007669"/>
    <property type="project" value="UniProtKB-KW"/>
</dbReference>
<dbReference type="InParanoid" id="L2GL79"/>
<dbReference type="EMBL" id="JH370144">
    <property type="protein sequence ID" value="ELA41399.1"/>
    <property type="molecule type" value="Genomic_DNA"/>
</dbReference>
<dbReference type="Pfam" id="PF01217">
    <property type="entry name" value="Clat_adaptor_s"/>
    <property type="match status" value="1"/>
</dbReference>
<dbReference type="OrthoDB" id="2186857at2759"/>
<keyword evidence="5" id="KW-0472">Membrane</keyword>
<dbReference type="InterPro" id="IPR022775">
    <property type="entry name" value="AP_mu_sigma_su"/>
</dbReference>
<dbReference type="OMA" id="ICFVANE"/>
<keyword evidence="8" id="KW-1185">Reference proteome</keyword>
<dbReference type="PANTHER" id="PTHR11753">
    <property type="entry name" value="ADAPTOR COMPLEXES SMALL SUBUNIT FAMILY"/>
    <property type="match status" value="1"/>
</dbReference>
<dbReference type="InterPro" id="IPR016635">
    <property type="entry name" value="AP_complex_ssu"/>
</dbReference>
<keyword evidence="4" id="KW-0653">Protein transport</keyword>
<dbReference type="FunCoup" id="L2GL79">
    <property type="interactions" value="147"/>
</dbReference>
<reference evidence="8" key="1">
    <citation type="submission" date="2011-05" db="EMBL/GenBank/DDBJ databases">
        <title>The genome sequence of Vittaforma corneae strain ATCC 50505.</title>
        <authorList>
            <consortium name="The Broad Institute Genome Sequencing Platform"/>
            <person name="Cuomo C."/>
            <person name="Didier E."/>
            <person name="Bowers L."/>
            <person name="Young S.K."/>
            <person name="Zeng Q."/>
            <person name="Gargeya S."/>
            <person name="Fitzgerald M."/>
            <person name="Haas B."/>
            <person name="Abouelleil A."/>
            <person name="Alvarado L."/>
            <person name="Arachchi H.M."/>
            <person name="Berlin A."/>
            <person name="Chapman S.B."/>
            <person name="Gearin G."/>
            <person name="Goldberg J."/>
            <person name="Griggs A."/>
            <person name="Gujja S."/>
            <person name="Hansen M."/>
            <person name="Heiman D."/>
            <person name="Howarth C."/>
            <person name="Larimer J."/>
            <person name="Lui A."/>
            <person name="MacDonald P.J.P."/>
            <person name="McCowen C."/>
            <person name="Montmayeur A."/>
            <person name="Murphy C."/>
            <person name="Neiman D."/>
            <person name="Pearson M."/>
            <person name="Priest M."/>
            <person name="Roberts A."/>
            <person name="Saif S."/>
            <person name="Shea T."/>
            <person name="Sisk P."/>
            <person name="Stolte C."/>
            <person name="Sykes S."/>
            <person name="Wortman J."/>
            <person name="Nusbaum C."/>
            <person name="Birren B."/>
        </authorList>
    </citation>
    <scope>NUCLEOTIDE SEQUENCE [LARGE SCALE GENOMIC DNA]</scope>
    <source>
        <strain evidence="8">ATCC 50505</strain>
    </source>
</reference>
<name>L2GL79_VITCO</name>
<dbReference type="RefSeq" id="XP_007604950.1">
    <property type="nucleotide sequence ID" value="XM_007604888.1"/>
</dbReference>
<dbReference type="STRING" id="993615.L2GL79"/>
<comment type="similarity">
    <text evidence="2">Belongs to the adaptor complexes small subunit family.</text>
</comment>
<evidence type="ECO:0000256" key="1">
    <source>
        <dbReference type="ARBA" id="ARBA00004308"/>
    </source>
</evidence>
<evidence type="ECO:0000256" key="2">
    <source>
        <dbReference type="ARBA" id="ARBA00006972"/>
    </source>
</evidence>
<dbReference type="Gene3D" id="3.30.450.60">
    <property type="match status" value="1"/>
</dbReference>
<evidence type="ECO:0000313" key="7">
    <source>
        <dbReference type="EMBL" id="ELA41399.1"/>
    </source>
</evidence>
<dbReference type="Proteomes" id="UP000011082">
    <property type="component" value="Unassembled WGS sequence"/>
</dbReference>